<sequence length="545" mass="59821">MEEGADLRADLEGLRKALQGVEARLRRVEQALRLPPLSEASGSRTGEGDVAPGVRAMDGGGLEFRIGELWLGQVGIVALLLGIAFFISYPFGSALPPALQSLAGYLSAGALFLLSRRWETSYPFGSRLLFAGSLILLYFSTLRLHFFTAVPLVPDKAVGLALLTLALGFLFYVAVARRSEHLGVIALCLGFVTSLCGDAGHFALALMTVTSGAAVYLQWRCGWFRGVILSVFLAYAAHLIWMFNNPVLGRPIQAVAEHHYNLVYLFICAAVFGVANLPKGQGPDSAPSGVALTFFNAAGFYGLGGVAALTYFRGQFAGINLLVSAFFLALAAAHRVLRESRFSTALYACFGYVALSVSIVAHFGSPERFIYLGWQSLLVISTAIWFRSKIVVVTNLFIYLGILLVYLLLVPPDLWVDLSYAAVALLSARVMNWQQQRLTLKTEVMRNVYLASAFVIIPYGLYHGVPRNTVSLSWLGVALFYFGVSLVLKNRKYRWMAIWTMFLTVIHVFVIDLARLNPAYRMVSFLALGLTLLAVSWAYARYRKG</sequence>
<feature type="transmembrane region" description="Helical" evidence="1">
    <location>
        <begin position="344"/>
        <end position="363"/>
    </location>
</feature>
<name>A0A1F6C7R2_HANXR</name>
<feature type="transmembrane region" description="Helical" evidence="1">
    <location>
        <begin position="222"/>
        <end position="241"/>
    </location>
</feature>
<feature type="transmembrane region" description="Helical" evidence="1">
    <location>
        <begin position="471"/>
        <end position="488"/>
    </location>
</feature>
<keyword evidence="1" id="KW-0472">Membrane</keyword>
<feature type="transmembrane region" description="Helical" evidence="1">
    <location>
        <begin position="70"/>
        <end position="91"/>
    </location>
</feature>
<feature type="transmembrane region" description="Helical" evidence="1">
    <location>
        <begin position="290"/>
        <end position="312"/>
    </location>
</feature>
<feature type="transmembrane region" description="Helical" evidence="1">
    <location>
        <begin position="98"/>
        <end position="116"/>
    </location>
</feature>
<dbReference type="Proteomes" id="UP000178606">
    <property type="component" value="Unassembled WGS sequence"/>
</dbReference>
<keyword evidence="1" id="KW-0812">Transmembrane</keyword>
<feature type="transmembrane region" description="Helical" evidence="1">
    <location>
        <begin position="261"/>
        <end position="278"/>
    </location>
</feature>
<accession>A0A1F6C7R2</accession>
<evidence type="ECO:0000313" key="2">
    <source>
        <dbReference type="EMBL" id="OGG45195.1"/>
    </source>
</evidence>
<feature type="transmembrane region" description="Helical" evidence="1">
    <location>
        <begin position="391"/>
        <end position="409"/>
    </location>
</feature>
<dbReference type="AlphaFoldDB" id="A0A1F6C7R2"/>
<feature type="transmembrane region" description="Helical" evidence="1">
    <location>
        <begin position="415"/>
        <end position="432"/>
    </location>
</feature>
<dbReference type="InterPro" id="IPR019286">
    <property type="entry name" value="DUF2339_TM"/>
</dbReference>
<feature type="transmembrane region" description="Helical" evidence="1">
    <location>
        <begin position="182"/>
        <end position="210"/>
    </location>
</feature>
<feature type="transmembrane region" description="Helical" evidence="1">
    <location>
        <begin position="520"/>
        <end position="540"/>
    </location>
</feature>
<reference evidence="2 3" key="1">
    <citation type="journal article" date="2016" name="Nat. Commun.">
        <title>Thousands of microbial genomes shed light on interconnected biogeochemical processes in an aquifer system.</title>
        <authorList>
            <person name="Anantharaman K."/>
            <person name="Brown C.T."/>
            <person name="Hug L.A."/>
            <person name="Sharon I."/>
            <person name="Castelle C.J."/>
            <person name="Probst A.J."/>
            <person name="Thomas B.C."/>
            <person name="Singh A."/>
            <person name="Wilkins M.J."/>
            <person name="Karaoz U."/>
            <person name="Brodie E.L."/>
            <person name="Williams K.H."/>
            <person name="Hubbard S.S."/>
            <person name="Banfield J.F."/>
        </authorList>
    </citation>
    <scope>NUCLEOTIDE SEQUENCE [LARGE SCALE GENOMIC DNA]</scope>
    <source>
        <strain evidence="3">RIFCSPLOWO2_12_FULL_64_10</strain>
    </source>
</reference>
<feature type="transmembrane region" description="Helical" evidence="1">
    <location>
        <begin position="158"/>
        <end position="176"/>
    </location>
</feature>
<evidence type="ECO:0008006" key="4">
    <source>
        <dbReference type="Google" id="ProtNLM"/>
    </source>
</evidence>
<evidence type="ECO:0000313" key="3">
    <source>
        <dbReference type="Proteomes" id="UP000178606"/>
    </source>
</evidence>
<feature type="transmembrane region" description="Helical" evidence="1">
    <location>
        <begin position="444"/>
        <end position="465"/>
    </location>
</feature>
<keyword evidence="1" id="KW-1133">Transmembrane helix</keyword>
<comment type="caution">
    <text evidence="2">The sequence shown here is derived from an EMBL/GenBank/DDBJ whole genome shotgun (WGS) entry which is preliminary data.</text>
</comment>
<gene>
    <name evidence="2" type="ORF">A3F84_09375</name>
</gene>
<protein>
    <recommendedName>
        <fullName evidence="4">DUF2339 domain-containing protein</fullName>
    </recommendedName>
</protein>
<organism evidence="2 3">
    <name type="scientific">Handelsmanbacteria sp. (strain RIFCSPLOWO2_12_FULL_64_10)</name>
    <dbReference type="NCBI Taxonomy" id="1817868"/>
    <lineage>
        <taxon>Bacteria</taxon>
        <taxon>Candidatus Handelsmaniibacteriota</taxon>
    </lineage>
</organism>
<evidence type="ECO:0000256" key="1">
    <source>
        <dbReference type="SAM" id="Phobius"/>
    </source>
</evidence>
<feature type="transmembrane region" description="Helical" evidence="1">
    <location>
        <begin position="495"/>
        <end position="514"/>
    </location>
</feature>
<feature type="transmembrane region" description="Helical" evidence="1">
    <location>
        <begin position="128"/>
        <end position="146"/>
    </location>
</feature>
<feature type="transmembrane region" description="Helical" evidence="1">
    <location>
        <begin position="318"/>
        <end position="337"/>
    </location>
</feature>
<proteinExistence type="predicted"/>
<dbReference type="EMBL" id="MFKF01000384">
    <property type="protein sequence ID" value="OGG45195.1"/>
    <property type="molecule type" value="Genomic_DNA"/>
</dbReference>
<dbReference type="Pfam" id="PF10101">
    <property type="entry name" value="DUF2339"/>
    <property type="match status" value="1"/>
</dbReference>